<organism evidence="2 3">
    <name type="scientific">Wuchereria bancrofti</name>
    <dbReference type="NCBI Taxonomy" id="6293"/>
    <lineage>
        <taxon>Eukaryota</taxon>
        <taxon>Metazoa</taxon>
        <taxon>Ecdysozoa</taxon>
        <taxon>Nematoda</taxon>
        <taxon>Chromadorea</taxon>
        <taxon>Rhabditida</taxon>
        <taxon>Spirurina</taxon>
        <taxon>Spiruromorpha</taxon>
        <taxon>Filarioidea</taxon>
        <taxon>Onchocercidae</taxon>
        <taxon>Wuchereria</taxon>
    </lineage>
</organism>
<feature type="region of interest" description="Disordered" evidence="1">
    <location>
        <begin position="1"/>
        <end position="26"/>
    </location>
</feature>
<comment type="caution">
    <text evidence="2">The sequence shown here is derived from an EMBL/GenBank/DDBJ whole genome shotgun (WGS) entry which is preliminary data.</text>
</comment>
<feature type="region of interest" description="Disordered" evidence="1">
    <location>
        <begin position="43"/>
        <end position="71"/>
    </location>
</feature>
<proteinExistence type="predicted"/>
<protein>
    <submittedName>
        <fullName evidence="2">Uncharacterized protein</fullName>
    </submittedName>
</protein>
<evidence type="ECO:0000256" key="1">
    <source>
        <dbReference type="SAM" id="MobiDB-lite"/>
    </source>
</evidence>
<sequence>QPGGGTGTSPGTQTAPNISANSTSVVPSTINLAVEVSTDRSLYDGEASSSGVETTAGGAWSSETEEVSSALSKQQTAVELDEGSNLVAEIGNLNLSDPLLMAGERTAHEIVDSAIDCVFNSTVTRREADTPPS</sequence>
<evidence type="ECO:0000313" key="2">
    <source>
        <dbReference type="EMBL" id="EJW72391.1"/>
    </source>
</evidence>
<gene>
    <name evidence="2" type="ORF">WUBG_16706</name>
</gene>
<feature type="compositionally biased region" description="Polar residues" evidence="1">
    <location>
        <begin position="15"/>
        <end position="26"/>
    </location>
</feature>
<reference evidence="3" key="1">
    <citation type="submission" date="2012-08" db="EMBL/GenBank/DDBJ databases">
        <title>The Genome Sequence of Wuchereria bancrofti.</title>
        <authorList>
            <person name="Nutman T.B."/>
            <person name="Fink D.L."/>
            <person name="Russ C."/>
            <person name="Young S."/>
            <person name="Zeng Q."/>
            <person name="Koehrsen M."/>
            <person name="Alvarado L."/>
            <person name="Berlin A."/>
            <person name="Chapman S.B."/>
            <person name="Chen Z."/>
            <person name="Freedman E."/>
            <person name="Gellesch M."/>
            <person name="Goldberg J."/>
            <person name="Griggs A."/>
            <person name="Gujja S."/>
            <person name="Heilman E.R."/>
            <person name="Heiman D."/>
            <person name="Hepburn T."/>
            <person name="Howarth C."/>
            <person name="Jen D."/>
            <person name="Larson L."/>
            <person name="Lewis B."/>
            <person name="Mehta T."/>
            <person name="Park D."/>
            <person name="Pearson M."/>
            <person name="Roberts A."/>
            <person name="Saif S."/>
            <person name="Shea T."/>
            <person name="Shenoy N."/>
            <person name="Sisk P."/>
            <person name="Stolte C."/>
            <person name="Sykes S."/>
            <person name="Walk T."/>
            <person name="White J."/>
            <person name="Yandava C."/>
            <person name="Haas B."/>
            <person name="Henn M.R."/>
            <person name="Nusbaum C."/>
            <person name="Birren B."/>
        </authorList>
    </citation>
    <scope>NUCLEOTIDE SEQUENCE [LARGE SCALE GENOMIC DNA]</scope>
    <source>
        <strain evidence="3">NA</strain>
    </source>
</reference>
<evidence type="ECO:0000313" key="3">
    <source>
        <dbReference type="Proteomes" id="UP000004810"/>
    </source>
</evidence>
<dbReference type="AlphaFoldDB" id="J9DS13"/>
<name>J9DS13_WUCBA</name>
<dbReference type="EMBL" id="ADBV01016288">
    <property type="protein sequence ID" value="EJW72391.1"/>
    <property type="molecule type" value="Genomic_DNA"/>
</dbReference>
<feature type="non-terminal residue" evidence="2">
    <location>
        <position position="1"/>
    </location>
</feature>
<dbReference type="Proteomes" id="UP000004810">
    <property type="component" value="Unassembled WGS sequence"/>
</dbReference>
<accession>J9DS13</accession>